<keyword evidence="2" id="KW-1185">Reference proteome</keyword>
<reference evidence="1 2" key="1">
    <citation type="journal article" date="2018" name="Sci. Rep.">
        <title>Comparative analysis of the Pocillopora damicornis genome highlights role of immune system in coral evolution.</title>
        <authorList>
            <person name="Cunning R."/>
            <person name="Bay R.A."/>
            <person name="Gillette P."/>
            <person name="Baker A.C."/>
            <person name="Traylor-Knowles N."/>
        </authorList>
    </citation>
    <scope>NUCLEOTIDE SEQUENCE [LARGE SCALE GENOMIC DNA]</scope>
    <source>
        <strain evidence="1">RSMAS</strain>
        <tissue evidence="1">Whole animal</tissue>
    </source>
</reference>
<dbReference type="AlphaFoldDB" id="A0A3M6TP79"/>
<organism evidence="1 2">
    <name type="scientific">Pocillopora damicornis</name>
    <name type="common">Cauliflower coral</name>
    <name type="synonym">Millepora damicornis</name>
    <dbReference type="NCBI Taxonomy" id="46731"/>
    <lineage>
        <taxon>Eukaryota</taxon>
        <taxon>Metazoa</taxon>
        <taxon>Cnidaria</taxon>
        <taxon>Anthozoa</taxon>
        <taxon>Hexacorallia</taxon>
        <taxon>Scleractinia</taxon>
        <taxon>Astrocoeniina</taxon>
        <taxon>Pocilloporidae</taxon>
        <taxon>Pocillopora</taxon>
    </lineage>
</organism>
<comment type="caution">
    <text evidence="1">The sequence shown here is derived from an EMBL/GenBank/DDBJ whole genome shotgun (WGS) entry which is preliminary data.</text>
</comment>
<protein>
    <submittedName>
        <fullName evidence="1">Uncharacterized protein</fullName>
    </submittedName>
</protein>
<sequence>MKTRSFYLLKQLTWHHNETSDSRAPDDIVTTVLAETMQREIQQSVISGPGEPNGHKAMRHTLRINHRVYFLRNRVAILLRGLKPATTK</sequence>
<proteinExistence type="predicted"/>
<name>A0A3M6TP79_POCDA</name>
<dbReference type="Proteomes" id="UP000275408">
    <property type="component" value="Unassembled WGS sequence"/>
</dbReference>
<evidence type="ECO:0000313" key="1">
    <source>
        <dbReference type="EMBL" id="RMX43166.1"/>
    </source>
</evidence>
<accession>A0A3M6TP79</accession>
<evidence type="ECO:0000313" key="2">
    <source>
        <dbReference type="Proteomes" id="UP000275408"/>
    </source>
</evidence>
<dbReference type="EMBL" id="RCHS01003241">
    <property type="protein sequence ID" value="RMX43166.1"/>
    <property type="molecule type" value="Genomic_DNA"/>
</dbReference>
<gene>
    <name evidence="1" type="ORF">pdam_00009739</name>
</gene>